<keyword evidence="4" id="KW-1003">Cell membrane</keyword>
<evidence type="ECO:0000256" key="9">
    <source>
        <dbReference type="ARBA" id="ARBA00023136"/>
    </source>
</evidence>
<comment type="subcellular location">
    <subcellularLocation>
        <location evidence="1">Cell inner membrane</location>
        <topology evidence="1">Single-pass membrane protein</topology>
        <orientation evidence="1">Periplasmic side</orientation>
    </subcellularLocation>
</comment>
<evidence type="ECO:0000256" key="1">
    <source>
        <dbReference type="ARBA" id="ARBA00004383"/>
    </source>
</evidence>
<keyword evidence="5" id="KW-0997">Cell inner membrane</keyword>
<reference evidence="13 14" key="1">
    <citation type="submission" date="2020-11" db="EMBL/GenBank/DDBJ databases">
        <title>Draft Genome Sequence and Secondary Metabolite Biosynthetic Potential of the Lysobacter niastensis Type strain DSM 18481.</title>
        <authorList>
            <person name="Turrini P."/>
            <person name="Artuso I."/>
            <person name="Tescari M."/>
            <person name="Lugli G.A."/>
            <person name="Frangipani E."/>
            <person name="Ventura M."/>
            <person name="Visca P."/>
        </authorList>
    </citation>
    <scope>NUCLEOTIDE SEQUENCE [LARGE SCALE GENOMIC DNA]</scope>
    <source>
        <strain evidence="13 14">DSM 18481</strain>
    </source>
</reference>
<keyword evidence="8 11" id="KW-1133">Transmembrane helix</keyword>
<dbReference type="Pfam" id="PF03544">
    <property type="entry name" value="TonB_C"/>
    <property type="match status" value="1"/>
</dbReference>
<evidence type="ECO:0000256" key="4">
    <source>
        <dbReference type="ARBA" id="ARBA00022475"/>
    </source>
</evidence>
<dbReference type="InterPro" id="IPR051045">
    <property type="entry name" value="TonB-dependent_transducer"/>
</dbReference>
<comment type="similarity">
    <text evidence="2">Belongs to the TonB family.</text>
</comment>
<feature type="region of interest" description="Disordered" evidence="10">
    <location>
        <begin position="124"/>
        <end position="143"/>
    </location>
</feature>
<dbReference type="InterPro" id="IPR037682">
    <property type="entry name" value="TonB_C"/>
</dbReference>
<dbReference type="EMBL" id="JADLZT010000006">
    <property type="protein sequence ID" value="MBF6024751.1"/>
    <property type="molecule type" value="Genomic_DNA"/>
</dbReference>
<gene>
    <name evidence="13" type="ORF">IU514_12005</name>
</gene>
<dbReference type="InterPro" id="IPR006260">
    <property type="entry name" value="TonB/TolA_C"/>
</dbReference>
<dbReference type="PROSITE" id="PS52015">
    <property type="entry name" value="TONB_CTD"/>
    <property type="match status" value="1"/>
</dbReference>
<evidence type="ECO:0000256" key="5">
    <source>
        <dbReference type="ARBA" id="ARBA00022519"/>
    </source>
</evidence>
<keyword evidence="6 11" id="KW-0812">Transmembrane</keyword>
<evidence type="ECO:0000256" key="11">
    <source>
        <dbReference type="SAM" id="Phobius"/>
    </source>
</evidence>
<keyword evidence="3" id="KW-0813">Transport</keyword>
<evidence type="ECO:0000256" key="8">
    <source>
        <dbReference type="ARBA" id="ARBA00022989"/>
    </source>
</evidence>
<proteinExistence type="inferred from homology"/>
<evidence type="ECO:0000256" key="7">
    <source>
        <dbReference type="ARBA" id="ARBA00022927"/>
    </source>
</evidence>
<protein>
    <submittedName>
        <fullName evidence="13">Energy transducer TonB</fullName>
    </submittedName>
</protein>
<dbReference type="PANTHER" id="PTHR33446:SF2">
    <property type="entry name" value="PROTEIN TONB"/>
    <property type="match status" value="1"/>
</dbReference>
<keyword evidence="9 11" id="KW-0472">Membrane</keyword>
<name>A0ABS0B6U1_9GAMM</name>
<dbReference type="NCBIfam" id="TIGR01352">
    <property type="entry name" value="tonB_Cterm"/>
    <property type="match status" value="1"/>
</dbReference>
<feature type="transmembrane region" description="Helical" evidence="11">
    <location>
        <begin position="24"/>
        <end position="42"/>
    </location>
</feature>
<dbReference type="SUPFAM" id="SSF74653">
    <property type="entry name" value="TolA/TonB C-terminal domain"/>
    <property type="match status" value="1"/>
</dbReference>
<organism evidence="13 14">
    <name type="scientific">Lysobacter niastensis</name>
    <dbReference type="NCBI Taxonomy" id="380629"/>
    <lineage>
        <taxon>Bacteria</taxon>
        <taxon>Pseudomonadati</taxon>
        <taxon>Pseudomonadota</taxon>
        <taxon>Gammaproteobacteria</taxon>
        <taxon>Lysobacterales</taxon>
        <taxon>Lysobacteraceae</taxon>
        <taxon>Lysobacter</taxon>
    </lineage>
</organism>
<keyword evidence="14" id="KW-1185">Reference proteome</keyword>
<keyword evidence="7" id="KW-0653">Protein transport</keyword>
<evidence type="ECO:0000313" key="14">
    <source>
        <dbReference type="Proteomes" id="UP001429984"/>
    </source>
</evidence>
<feature type="region of interest" description="Disordered" evidence="10">
    <location>
        <begin position="47"/>
        <end position="92"/>
    </location>
</feature>
<evidence type="ECO:0000256" key="2">
    <source>
        <dbReference type="ARBA" id="ARBA00006555"/>
    </source>
</evidence>
<feature type="domain" description="TonB C-terminal" evidence="12">
    <location>
        <begin position="122"/>
        <end position="213"/>
    </location>
</feature>
<evidence type="ECO:0000313" key="13">
    <source>
        <dbReference type="EMBL" id="MBF6024751.1"/>
    </source>
</evidence>
<sequence>MPATSPAPSRHRFQFQDWQPSARSLLWVLAAFVAGLVLFALATSGDRAPGSSGATLALPTAAGPDYAPLPTPLPGERDGASGMGKTPEMHENADKPRLVEAAPAPHAPEVAAAHPAPVATALRDPKPIPGQSPAPRYPAAALRRGESGTVTVRAEIGVDGVPDEVSVATSSGSRLLDRAAMDAVRRWRFTPAMRDGEAATGTIAVPITFEASR</sequence>
<accession>A0ABS0B6U1</accession>
<dbReference type="PANTHER" id="PTHR33446">
    <property type="entry name" value="PROTEIN TONB-RELATED"/>
    <property type="match status" value="1"/>
</dbReference>
<feature type="compositionally biased region" description="Pro residues" evidence="10">
    <location>
        <begin position="127"/>
        <end position="136"/>
    </location>
</feature>
<comment type="caution">
    <text evidence="13">The sequence shown here is derived from an EMBL/GenBank/DDBJ whole genome shotgun (WGS) entry which is preliminary data.</text>
</comment>
<evidence type="ECO:0000256" key="10">
    <source>
        <dbReference type="SAM" id="MobiDB-lite"/>
    </source>
</evidence>
<evidence type="ECO:0000256" key="3">
    <source>
        <dbReference type="ARBA" id="ARBA00022448"/>
    </source>
</evidence>
<dbReference type="RefSeq" id="WP_194931349.1">
    <property type="nucleotide sequence ID" value="NZ_JADLZT010000006.1"/>
</dbReference>
<evidence type="ECO:0000256" key="6">
    <source>
        <dbReference type="ARBA" id="ARBA00022692"/>
    </source>
</evidence>
<dbReference type="Gene3D" id="3.30.1150.10">
    <property type="match status" value="1"/>
</dbReference>
<dbReference type="Proteomes" id="UP001429984">
    <property type="component" value="Unassembled WGS sequence"/>
</dbReference>
<evidence type="ECO:0000259" key="12">
    <source>
        <dbReference type="PROSITE" id="PS52015"/>
    </source>
</evidence>